<accession>A0A0M4N6Y7</accession>
<sequence>MYIACQPEIQTDLISAFGSFHFFKNGTQLKRIGFDPVIFQK</sequence>
<gene>
    <name evidence="1" type="ORF">G436_1060</name>
</gene>
<proteinExistence type="predicted"/>
<reference evidence="1 2" key="1">
    <citation type="journal article" date="2015" name="Genome Announc.">
        <title>Whole-Genome Sequence of Leptospira interrogans Serovar Hardjo Subtype Hardjoprajitno Strain Norma, Isolated from Cattle in a Leptospirosis Outbreak in Brazil.</title>
        <authorList>
            <person name="Cosate M.R."/>
            <person name="Soares S.C."/>
            <person name="Mendes T.A."/>
            <person name="Raittz R.T."/>
            <person name="Moreira E.C."/>
            <person name="Leite R."/>
            <person name="Fernandes G.R."/>
            <person name="Haddad J.P."/>
            <person name="Ortega J.M."/>
        </authorList>
    </citation>
    <scope>NUCLEOTIDE SEQUENCE [LARGE SCALE GENOMIC DNA]</scope>
    <source>
        <strain evidence="1 2">Norma</strain>
    </source>
</reference>
<evidence type="ECO:0000313" key="1">
    <source>
        <dbReference type="EMBL" id="ALE38268.1"/>
    </source>
</evidence>
<dbReference type="EMBL" id="CP012603">
    <property type="protein sequence ID" value="ALE38268.1"/>
    <property type="molecule type" value="Genomic_DNA"/>
</dbReference>
<name>A0A0M4N6Y7_LEPIR</name>
<dbReference type="PATRIC" id="fig|1279460.3.peg.1066"/>
<protein>
    <submittedName>
        <fullName evidence="1">Uncharacterized protein</fullName>
    </submittedName>
</protein>
<evidence type="ECO:0000313" key="2">
    <source>
        <dbReference type="Proteomes" id="UP000056502"/>
    </source>
</evidence>
<dbReference type="Proteomes" id="UP000056502">
    <property type="component" value="Chromosome I"/>
</dbReference>
<organism evidence="1">
    <name type="scientific">Leptospira interrogans serovar Hardjo str. Norma</name>
    <dbReference type="NCBI Taxonomy" id="1279460"/>
    <lineage>
        <taxon>Bacteria</taxon>
        <taxon>Pseudomonadati</taxon>
        <taxon>Spirochaetota</taxon>
        <taxon>Spirochaetia</taxon>
        <taxon>Leptospirales</taxon>
        <taxon>Leptospiraceae</taxon>
        <taxon>Leptospira</taxon>
    </lineage>
</organism>
<dbReference type="AlphaFoldDB" id="A0A0M4N6Y7"/>